<protein>
    <recommendedName>
        <fullName evidence="2">Fumarylacetoacetase-like C-terminal domain-containing protein</fullName>
    </recommendedName>
</protein>
<dbReference type="PANTHER" id="PTHR11820:SF90">
    <property type="entry name" value="FLUTATHIONE S-TRANSFERASE"/>
    <property type="match status" value="1"/>
</dbReference>
<dbReference type="EMBL" id="BSNF01000001">
    <property type="protein sequence ID" value="GLQ05521.1"/>
    <property type="molecule type" value="Genomic_DNA"/>
</dbReference>
<reference evidence="3" key="1">
    <citation type="journal article" date="2014" name="Int. J. Syst. Evol. Microbiol.">
        <title>Complete genome of a new Firmicutes species belonging to the dominant human colonic microbiota ('Ruminococcus bicirculans') reveals two chromosomes and a selective capacity to utilize plant glucans.</title>
        <authorList>
            <consortium name="NISC Comparative Sequencing Program"/>
            <person name="Wegmann U."/>
            <person name="Louis P."/>
            <person name="Goesmann A."/>
            <person name="Henrissat B."/>
            <person name="Duncan S.H."/>
            <person name="Flint H.J."/>
        </authorList>
    </citation>
    <scope>NUCLEOTIDE SEQUENCE</scope>
    <source>
        <strain evidence="3">NBRC 103408</strain>
    </source>
</reference>
<dbReference type="SUPFAM" id="SSF56529">
    <property type="entry name" value="FAH"/>
    <property type="match status" value="1"/>
</dbReference>
<dbReference type="InterPro" id="IPR036663">
    <property type="entry name" value="Fumarylacetoacetase_C_sf"/>
</dbReference>
<dbReference type="PANTHER" id="PTHR11820">
    <property type="entry name" value="ACYLPYRUVASE"/>
    <property type="match status" value="1"/>
</dbReference>
<reference evidence="3" key="2">
    <citation type="submission" date="2023-01" db="EMBL/GenBank/DDBJ databases">
        <title>Draft genome sequence of Sneathiella chinensis strain NBRC 103408.</title>
        <authorList>
            <person name="Sun Q."/>
            <person name="Mori K."/>
        </authorList>
    </citation>
    <scope>NUCLEOTIDE SEQUENCE</scope>
    <source>
        <strain evidence="3">NBRC 103408</strain>
    </source>
</reference>
<keyword evidence="4" id="KW-1185">Reference proteome</keyword>
<dbReference type="RefSeq" id="WP_169559516.1">
    <property type="nucleotide sequence ID" value="NZ_BSNF01000001.1"/>
</dbReference>
<gene>
    <name evidence="3" type="ORF">GCM10007924_07420</name>
</gene>
<evidence type="ECO:0000256" key="1">
    <source>
        <dbReference type="ARBA" id="ARBA00022723"/>
    </source>
</evidence>
<dbReference type="Pfam" id="PF01557">
    <property type="entry name" value="FAA_hydrolase"/>
    <property type="match status" value="1"/>
</dbReference>
<dbReference type="Gene3D" id="3.90.850.10">
    <property type="entry name" value="Fumarylacetoacetase-like, C-terminal domain"/>
    <property type="match status" value="1"/>
</dbReference>
<feature type="domain" description="Fumarylacetoacetase-like C-terminal" evidence="2">
    <location>
        <begin position="27"/>
        <end position="227"/>
    </location>
</feature>
<dbReference type="InterPro" id="IPR011234">
    <property type="entry name" value="Fumarylacetoacetase-like_C"/>
</dbReference>
<sequence length="228" mass="24769">MNYLFSPPAPPTIAIHGTDTRFPVRRIFCVGRNYADHAIEMGGDPTREPPFFFSKPADAVVESGTSIAYPSATSNLHFEMELVVAINREGAAIPVEQAMDHVFGYACGIDLTRRDLQSAAKEKGRPWDAAKGFDQSAPCAPLVPLDDAGDIQNARMTLDVNGVRKQETVIRNMTWNIAEVISHLSGLYHLMPGDLIYTGTPAGVGPLKKGDQLEGRIDGLPSLHLTIN</sequence>
<keyword evidence="1" id="KW-0479">Metal-binding</keyword>
<evidence type="ECO:0000313" key="4">
    <source>
        <dbReference type="Proteomes" id="UP001161409"/>
    </source>
</evidence>
<name>A0ABQ5U1G3_9PROT</name>
<organism evidence="3 4">
    <name type="scientific">Sneathiella chinensis</name>
    <dbReference type="NCBI Taxonomy" id="349750"/>
    <lineage>
        <taxon>Bacteria</taxon>
        <taxon>Pseudomonadati</taxon>
        <taxon>Pseudomonadota</taxon>
        <taxon>Alphaproteobacteria</taxon>
        <taxon>Sneathiellales</taxon>
        <taxon>Sneathiellaceae</taxon>
        <taxon>Sneathiella</taxon>
    </lineage>
</organism>
<dbReference type="Proteomes" id="UP001161409">
    <property type="component" value="Unassembled WGS sequence"/>
</dbReference>
<evidence type="ECO:0000313" key="3">
    <source>
        <dbReference type="EMBL" id="GLQ05521.1"/>
    </source>
</evidence>
<accession>A0ABQ5U1G3</accession>
<evidence type="ECO:0000259" key="2">
    <source>
        <dbReference type="Pfam" id="PF01557"/>
    </source>
</evidence>
<proteinExistence type="predicted"/>
<comment type="caution">
    <text evidence="3">The sequence shown here is derived from an EMBL/GenBank/DDBJ whole genome shotgun (WGS) entry which is preliminary data.</text>
</comment>